<proteinExistence type="evidence at transcript level"/>
<keyword evidence="5" id="KW-0804">Transcription</keyword>
<evidence type="ECO:0000259" key="8">
    <source>
        <dbReference type="PROSITE" id="PS50888"/>
    </source>
</evidence>
<dbReference type="SUPFAM" id="SSF47459">
    <property type="entry name" value="HLH, helix-loop-helix DNA-binding domain"/>
    <property type="match status" value="1"/>
</dbReference>
<dbReference type="InterPro" id="IPR045843">
    <property type="entry name" value="IND-like"/>
</dbReference>
<dbReference type="Pfam" id="PF00010">
    <property type="entry name" value="HLH"/>
    <property type="match status" value="1"/>
</dbReference>
<reference evidence="9" key="1">
    <citation type="journal article" date="2017" name="BMC Genomics">
        <title>Integrated mRNA and microRNA transcriptome variations in the multi-tepal mutant provide insights into the floral patterning of the orchid Cymbidium goeringii.</title>
        <authorList>
            <person name="Yang F."/>
            <person name="Zhu G."/>
            <person name="Wang Z."/>
            <person name="Liu H."/>
            <person name="Xu Q."/>
            <person name="Huang D."/>
            <person name="Zhao C."/>
        </authorList>
    </citation>
    <scope>NUCLEOTIDE SEQUENCE</scope>
</reference>
<keyword evidence="6" id="KW-0539">Nucleus</keyword>
<evidence type="ECO:0000256" key="2">
    <source>
        <dbReference type="ARBA" id="ARBA00005510"/>
    </source>
</evidence>
<evidence type="ECO:0000256" key="5">
    <source>
        <dbReference type="ARBA" id="ARBA00023163"/>
    </source>
</evidence>
<feature type="domain" description="BHLH" evidence="8">
    <location>
        <begin position="106"/>
        <end position="155"/>
    </location>
</feature>
<sequence length="201" mass="22476">MDFSFMESAPDAQLDWMEMLNQIDSSFELSWPQSLPPPSQQNNQVSQSLANTTPPIPFKLAPVTPEIDHEQSVKAMKEMIFCLAALQPVRINPELVKARPRRNVRISKDPQSVAARQRRERISERIRILQQLVPGGSKMDTASMLEEAVRYLKFLKAQVRAMENVAAGGQRQAAGFGGGLNYFVNQISDGRGFLNAAQMMS</sequence>
<dbReference type="PROSITE" id="PS50888">
    <property type="entry name" value="BHLH"/>
    <property type="match status" value="1"/>
</dbReference>
<keyword evidence="4" id="KW-0238">DNA-binding</keyword>
<evidence type="ECO:0000256" key="1">
    <source>
        <dbReference type="ARBA" id="ARBA00004123"/>
    </source>
</evidence>
<dbReference type="GO" id="GO:0003677">
    <property type="term" value="F:DNA binding"/>
    <property type="evidence" value="ECO:0007669"/>
    <property type="project" value="UniProtKB-KW"/>
</dbReference>
<dbReference type="PANTHER" id="PTHR45914:SF12">
    <property type="entry name" value="TRANSCRIPTION FACTOR BHLH87"/>
    <property type="match status" value="1"/>
</dbReference>
<dbReference type="InterPro" id="IPR036638">
    <property type="entry name" value="HLH_DNA-bd_sf"/>
</dbReference>
<keyword evidence="3" id="KW-0805">Transcription regulation</keyword>
<dbReference type="GO" id="GO:0046983">
    <property type="term" value="F:protein dimerization activity"/>
    <property type="evidence" value="ECO:0007669"/>
    <property type="project" value="InterPro"/>
</dbReference>
<organism evidence="9">
    <name type="scientific">Cymbidium goeringii</name>
    <dbReference type="NCBI Taxonomy" id="112607"/>
    <lineage>
        <taxon>Eukaryota</taxon>
        <taxon>Viridiplantae</taxon>
        <taxon>Streptophyta</taxon>
        <taxon>Embryophyta</taxon>
        <taxon>Tracheophyta</taxon>
        <taxon>Spermatophyta</taxon>
        <taxon>Magnoliopsida</taxon>
        <taxon>Liliopsida</taxon>
        <taxon>Asparagales</taxon>
        <taxon>Orchidaceae</taxon>
        <taxon>Epidendroideae</taxon>
        <taxon>Cymbidieae</taxon>
        <taxon>Cymbidiinae</taxon>
        <taxon>Cymbidium</taxon>
    </lineage>
</organism>
<dbReference type="PANTHER" id="PTHR45914">
    <property type="entry name" value="TRANSCRIPTION FACTOR HEC3-RELATED"/>
    <property type="match status" value="1"/>
</dbReference>
<dbReference type="FunFam" id="4.10.280.10:FF:000053">
    <property type="entry name" value="BHLH transcription factor"/>
    <property type="match status" value="1"/>
</dbReference>
<accession>A0A4Y6JLA6</accession>
<dbReference type="SMART" id="SM00353">
    <property type="entry name" value="HLH"/>
    <property type="match status" value="1"/>
</dbReference>
<feature type="compositionally biased region" description="Low complexity" evidence="7">
    <location>
        <begin position="40"/>
        <end position="51"/>
    </location>
</feature>
<evidence type="ECO:0000256" key="6">
    <source>
        <dbReference type="ARBA" id="ARBA00023242"/>
    </source>
</evidence>
<evidence type="ECO:0000256" key="4">
    <source>
        <dbReference type="ARBA" id="ARBA00023125"/>
    </source>
</evidence>
<feature type="region of interest" description="Disordered" evidence="7">
    <location>
        <begin position="31"/>
        <end position="53"/>
    </location>
</feature>
<protein>
    <submittedName>
        <fullName evidence="9">Transcription factor HEC2-like isoform X1</fullName>
    </submittedName>
</protein>
<name>A0A4Y6JLA6_9ASPA</name>
<evidence type="ECO:0000256" key="7">
    <source>
        <dbReference type="SAM" id="MobiDB-lite"/>
    </source>
</evidence>
<dbReference type="InterPro" id="IPR011598">
    <property type="entry name" value="bHLH_dom"/>
</dbReference>
<dbReference type="GO" id="GO:0005634">
    <property type="term" value="C:nucleus"/>
    <property type="evidence" value="ECO:0007669"/>
    <property type="project" value="UniProtKB-SubCell"/>
</dbReference>
<dbReference type="AlphaFoldDB" id="A0A4Y6JLA6"/>
<dbReference type="EMBL" id="MK302288">
    <property type="protein sequence ID" value="QDF82356.1"/>
    <property type="molecule type" value="mRNA"/>
</dbReference>
<evidence type="ECO:0000256" key="3">
    <source>
        <dbReference type="ARBA" id="ARBA00023015"/>
    </source>
</evidence>
<evidence type="ECO:0000313" key="9">
    <source>
        <dbReference type="EMBL" id="QDF82356.1"/>
    </source>
</evidence>
<dbReference type="Gene3D" id="4.10.280.10">
    <property type="entry name" value="Helix-loop-helix DNA-binding domain"/>
    <property type="match status" value="1"/>
</dbReference>
<comment type="subcellular location">
    <subcellularLocation>
        <location evidence="1">Nucleus</location>
    </subcellularLocation>
</comment>
<comment type="similarity">
    <text evidence="2">Belongs to the bHLH protein family.</text>
</comment>
<reference evidence="9" key="2">
    <citation type="submission" date="2018-12" db="EMBL/GenBank/DDBJ databases">
        <authorList>
            <person name="Yang F."/>
            <person name="Zhu G."/>
            <person name="Wei Y."/>
        </authorList>
    </citation>
    <scope>NUCLEOTIDE SEQUENCE</scope>
</reference>
<dbReference type="GO" id="GO:0003700">
    <property type="term" value="F:DNA-binding transcription factor activity"/>
    <property type="evidence" value="ECO:0007669"/>
    <property type="project" value="InterPro"/>
</dbReference>